<organism evidence="2 3">
    <name type="scientific">Gloeothece verrucosa (strain PCC 7822)</name>
    <name type="common">Cyanothece sp. (strain PCC 7822)</name>
    <dbReference type="NCBI Taxonomy" id="497965"/>
    <lineage>
        <taxon>Bacteria</taxon>
        <taxon>Bacillati</taxon>
        <taxon>Cyanobacteriota</taxon>
        <taxon>Cyanophyceae</taxon>
        <taxon>Oscillatoriophycideae</taxon>
        <taxon>Chroococcales</taxon>
        <taxon>Aphanothecaceae</taxon>
        <taxon>Gloeothece</taxon>
        <taxon>Gloeothece verrucosa</taxon>
    </lineage>
</organism>
<gene>
    <name evidence="2" type="ordered locus">Cyan7822_2564</name>
</gene>
<dbReference type="Proteomes" id="UP000008206">
    <property type="component" value="Chromosome"/>
</dbReference>
<keyword evidence="1" id="KW-0472">Membrane</keyword>
<dbReference type="HOGENOM" id="CLU_782870_0_0_3"/>
<dbReference type="OrthoDB" id="479859at2"/>
<evidence type="ECO:0000256" key="1">
    <source>
        <dbReference type="SAM" id="Phobius"/>
    </source>
</evidence>
<keyword evidence="1" id="KW-1133">Transmembrane helix</keyword>
<proteinExistence type="predicted"/>
<protein>
    <recommendedName>
        <fullName evidence="4">Heavy metal translocating P-type ATPase</fullName>
    </recommendedName>
</protein>
<keyword evidence="1" id="KW-0812">Transmembrane</keyword>
<dbReference type="Pfam" id="PF19991">
    <property type="entry name" value="HMA_2"/>
    <property type="match status" value="1"/>
</dbReference>
<dbReference type="eggNOG" id="COG1597">
    <property type="taxonomic scope" value="Bacteria"/>
</dbReference>
<feature type="transmembrane region" description="Helical" evidence="1">
    <location>
        <begin position="6"/>
        <end position="27"/>
    </location>
</feature>
<dbReference type="EMBL" id="CP002198">
    <property type="protein sequence ID" value="ADN14536.1"/>
    <property type="molecule type" value="Genomic_DNA"/>
</dbReference>
<evidence type="ECO:0000313" key="3">
    <source>
        <dbReference type="Proteomes" id="UP000008206"/>
    </source>
</evidence>
<name>E0UI06_GLOV7</name>
<dbReference type="AlphaFoldDB" id="E0UI06"/>
<dbReference type="RefSeq" id="WP_013322641.1">
    <property type="nucleotide sequence ID" value="NC_014501.1"/>
</dbReference>
<keyword evidence="3" id="KW-1185">Reference proteome</keyword>
<dbReference type="KEGG" id="cyj:Cyan7822_2564"/>
<dbReference type="STRING" id="497965.Cyan7822_2564"/>
<sequence>METASIGIILSILSAAATAVWTVWTWSEEQEKQREQKRDQISALYVNPFLLAAEELQRRLYDIVNGQELKINEQKYLDQQEASYFEALELLYVIFKFFGWQWYIYRYGPYTRDKKAIALGRKISETFANRTNFTDEAFRFSFAEQRSLGQMFVKPFISIDNIYPELEAIPLYEFETQITEAKNQNTPLYQNIAITLQAIQKAKSLNELEGRERLKQIQDYLVDLLIYLEGQEGFSVTLQPRPRAISIERNLKQLQHMGNTPTIIHQTEGRMRLRIPRLHKDSAYAELLQTRMKSLTGVQRVTINVQACSMTINYAPTLPEREFEQMVLEALQHIK</sequence>
<reference evidence="3" key="1">
    <citation type="journal article" date="2011" name="MBio">
        <title>Novel metabolic attributes of the genus Cyanothece, comprising a group of unicellular nitrogen-fixing Cyanobacteria.</title>
        <authorList>
            <person name="Bandyopadhyay A."/>
            <person name="Elvitigala T."/>
            <person name="Welsh E."/>
            <person name="Stockel J."/>
            <person name="Liberton M."/>
            <person name="Min H."/>
            <person name="Sherman L.A."/>
            <person name="Pakrasi H.B."/>
        </authorList>
    </citation>
    <scope>NUCLEOTIDE SEQUENCE [LARGE SCALE GENOMIC DNA]</scope>
    <source>
        <strain evidence="3">PCC 7822</strain>
    </source>
</reference>
<evidence type="ECO:0000313" key="2">
    <source>
        <dbReference type="EMBL" id="ADN14536.1"/>
    </source>
</evidence>
<accession>E0UI06</accession>
<evidence type="ECO:0008006" key="4">
    <source>
        <dbReference type="Google" id="ProtNLM"/>
    </source>
</evidence>